<evidence type="ECO:0000313" key="1">
    <source>
        <dbReference type="EMBL" id="GFO25522.1"/>
    </source>
</evidence>
<gene>
    <name evidence="1" type="ORF">PoB_005202700</name>
</gene>
<sequence length="87" mass="9778">MCNGLVERFNETLKTCLRRLCSEHLDSGTCTSTLFCLPTERCHRTLRTLPHSSCCMGGLCEGPCISCVSFERRRSKNQMGNQVMNTS</sequence>
<evidence type="ECO:0000313" key="2">
    <source>
        <dbReference type="Proteomes" id="UP000735302"/>
    </source>
</evidence>
<evidence type="ECO:0008006" key="3">
    <source>
        <dbReference type="Google" id="ProtNLM"/>
    </source>
</evidence>
<proteinExistence type="predicted"/>
<comment type="caution">
    <text evidence="1">The sequence shown here is derived from an EMBL/GenBank/DDBJ whole genome shotgun (WGS) entry which is preliminary data.</text>
</comment>
<keyword evidence="2" id="KW-1185">Reference proteome</keyword>
<reference evidence="1 2" key="1">
    <citation type="journal article" date="2021" name="Elife">
        <title>Chloroplast acquisition without the gene transfer in kleptoplastic sea slugs, Plakobranchus ocellatus.</title>
        <authorList>
            <person name="Maeda T."/>
            <person name="Takahashi S."/>
            <person name="Yoshida T."/>
            <person name="Shimamura S."/>
            <person name="Takaki Y."/>
            <person name="Nagai Y."/>
            <person name="Toyoda A."/>
            <person name="Suzuki Y."/>
            <person name="Arimoto A."/>
            <person name="Ishii H."/>
            <person name="Satoh N."/>
            <person name="Nishiyama T."/>
            <person name="Hasebe M."/>
            <person name="Maruyama T."/>
            <person name="Minagawa J."/>
            <person name="Obokata J."/>
            <person name="Shigenobu S."/>
        </authorList>
    </citation>
    <scope>NUCLEOTIDE SEQUENCE [LARGE SCALE GENOMIC DNA]</scope>
</reference>
<dbReference type="EMBL" id="BLXT01005762">
    <property type="protein sequence ID" value="GFO25522.1"/>
    <property type="molecule type" value="Genomic_DNA"/>
</dbReference>
<protein>
    <recommendedName>
        <fullName evidence="3">Integrase catalytic domain-containing protein</fullName>
    </recommendedName>
</protein>
<accession>A0AAV4C2D5</accession>
<organism evidence="1 2">
    <name type="scientific">Plakobranchus ocellatus</name>
    <dbReference type="NCBI Taxonomy" id="259542"/>
    <lineage>
        <taxon>Eukaryota</taxon>
        <taxon>Metazoa</taxon>
        <taxon>Spiralia</taxon>
        <taxon>Lophotrochozoa</taxon>
        <taxon>Mollusca</taxon>
        <taxon>Gastropoda</taxon>
        <taxon>Heterobranchia</taxon>
        <taxon>Euthyneura</taxon>
        <taxon>Panpulmonata</taxon>
        <taxon>Sacoglossa</taxon>
        <taxon>Placobranchoidea</taxon>
        <taxon>Plakobranchidae</taxon>
        <taxon>Plakobranchus</taxon>
    </lineage>
</organism>
<dbReference type="Proteomes" id="UP000735302">
    <property type="component" value="Unassembled WGS sequence"/>
</dbReference>
<dbReference type="AlphaFoldDB" id="A0AAV4C2D5"/>
<name>A0AAV4C2D5_9GAST</name>